<dbReference type="Proteomes" id="UP000182589">
    <property type="component" value="Unassembled WGS sequence"/>
</dbReference>
<keyword evidence="8 13" id="KW-0460">Magnesium</keyword>
<name>A0A1H2Q4F1_9BACL</name>
<keyword evidence="6 13" id="KW-0227">DNA damage</keyword>
<comment type="catalytic activity">
    <reaction evidence="12 13">
        <text>Endonucleolytic cleavage at a junction such as a reciprocal single-stranded crossover between two homologous DNA duplexes (Holliday junction).</text>
        <dbReference type="EC" id="3.1.21.10"/>
    </reaction>
</comment>
<dbReference type="InterPro" id="IPR036397">
    <property type="entry name" value="RNaseH_sf"/>
</dbReference>
<dbReference type="AlphaFoldDB" id="A0A1H2Q4F1"/>
<dbReference type="Proteomes" id="UP001157137">
    <property type="component" value="Unassembled WGS sequence"/>
</dbReference>
<dbReference type="EMBL" id="BSRA01000002">
    <property type="protein sequence ID" value="GLV12833.1"/>
    <property type="molecule type" value="Genomic_DNA"/>
</dbReference>
<comment type="cofactor">
    <cofactor evidence="13">
        <name>Mg(2+)</name>
        <dbReference type="ChEBI" id="CHEBI:18420"/>
    </cofactor>
    <text evidence="13">Binds 2 Mg(2+) ion per subunit.</text>
</comment>
<evidence type="ECO:0000256" key="6">
    <source>
        <dbReference type="ARBA" id="ARBA00022763"/>
    </source>
</evidence>
<dbReference type="PRINTS" id="PR00696">
    <property type="entry name" value="RSOLVASERUVC"/>
</dbReference>
<reference evidence="17" key="2">
    <citation type="submission" date="2016-10" db="EMBL/GenBank/DDBJ databases">
        <authorList>
            <person name="Varghese N."/>
        </authorList>
    </citation>
    <scope>NUCLEOTIDE SEQUENCE [LARGE SCALE GENOMIC DNA]</scope>
    <source>
        <strain evidence="17">DSM 12489</strain>
    </source>
</reference>
<dbReference type="GO" id="GO:0048476">
    <property type="term" value="C:Holliday junction resolvase complex"/>
    <property type="evidence" value="ECO:0007669"/>
    <property type="project" value="UniProtKB-UniRule"/>
</dbReference>
<evidence type="ECO:0000256" key="10">
    <source>
        <dbReference type="ARBA" id="ARBA00023172"/>
    </source>
</evidence>
<gene>
    <name evidence="13" type="primary">ruvC</name>
    <name evidence="15" type="ORF">Heshes_05170</name>
    <name evidence="16" type="ORF">SAMN04489725_10155</name>
</gene>
<dbReference type="GO" id="GO:0003677">
    <property type="term" value="F:DNA binding"/>
    <property type="evidence" value="ECO:0007669"/>
    <property type="project" value="UniProtKB-KW"/>
</dbReference>
<feature type="binding site" evidence="13">
    <location>
        <position position="143"/>
    </location>
    <ligand>
        <name>Mg(2+)</name>
        <dbReference type="ChEBI" id="CHEBI:18420"/>
        <label>1</label>
    </ligand>
</feature>
<comment type="subcellular location">
    <subcellularLocation>
        <location evidence="13">Cytoplasm</location>
    </subcellularLocation>
</comment>
<dbReference type="NCBIfam" id="TIGR00228">
    <property type="entry name" value="ruvC"/>
    <property type="match status" value="1"/>
</dbReference>
<keyword evidence="3 13" id="KW-0540">Nuclease</keyword>
<dbReference type="GO" id="GO:0005737">
    <property type="term" value="C:cytoplasm"/>
    <property type="evidence" value="ECO:0007669"/>
    <property type="project" value="UniProtKB-SubCell"/>
</dbReference>
<evidence type="ECO:0000256" key="14">
    <source>
        <dbReference type="NCBIfam" id="TIGR00228"/>
    </source>
</evidence>
<dbReference type="EMBL" id="FNOJ01000001">
    <property type="protein sequence ID" value="SDW01554.1"/>
    <property type="molecule type" value="Genomic_DNA"/>
</dbReference>
<evidence type="ECO:0000256" key="9">
    <source>
        <dbReference type="ARBA" id="ARBA00023125"/>
    </source>
</evidence>
<evidence type="ECO:0000256" key="2">
    <source>
        <dbReference type="ARBA" id="ARBA00022490"/>
    </source>
</evidence>
<dbReference type="InterPro" id="IPR012337">
    <property type="entry name" value="RNaseH-like_sf"/>
</dbReference>
<feature type="active site" evidence="13">
    <location>
        <position position="10"/>
    </location>
</feature>
<keyword evidence="2 13" id="KW-0963">Cytoplasm</keyword>
<protein>
    <recommendedName>
        <fullName evidence="13 14">Crossover junction endodeoxyribonuclease RuvC</fullName>
        <ecNumber evidence="13 14">3.1.21.10</ecNumber>
    </recommendedName>
    <alternativeName>
        <fullName evidence="13">Holliday junction nuclease RuvC</fullName>
    </alternativeName>
    <alternativeName>
        <fullName evidence="13">Holliday junction resolvase RuvC</fullName>
    </alternativeName>
</protein>
<evidence type="ECO:0000256" key="7">
    <source>
        <dbReference type="ARBA" id="ARBA00022801"/>
    </source>
</evidence>
<keyword evidence="4 13" id="KW-0479">Metal-binding</keyword>
<comment type="similarity">
    <text evidence="1 13">Belongs to the RuvC family.</text>
</comment>
<comment type="function">
    <text evidence="13">The RuvA-RuvB-RuvC complex processes Holliday junction (HJ) DNA during genetic recombination and DNA repair. Endonuclease that resolves HJ intermediates. Cleaves cruciform DNA by making single-stranded nicks across the HJ at symmetrical positions within the homologous arms, yielding a 5'-phosphate and a 3'-hydroxyl group; requires a central core of homology in the junction. The consensus cleavage sequence is 5'-(A/T)TT(C/G)-3'. Cleavage occurs on the 3'-side of the TT dinucleotide at the point of strand exchange. HJ branch migration catalyzed by RuvA-RuvB allows RuvC to scan DNA until it finds its consensus sequence, where it cleaves and resolves the cruciform DNA.</text>
</comment>
<evidence type="ECO:0000256" key="11">
    <source>
        <dbReference type="ARBA" id="ARBA00023204"/>
    </source>
</evidence>
<reference evidence="16" key="1">
    <citation type="submission" date="2016-10" db="EMBL/GenBank/DDBJ databases">
        <authorList>
            <person name="de Groot N.N."/>
        </authorList>
    </citation>
    <scope>NUCLEOTIDE SEQUENCE [LARGE SCALE GENOMIC DNA]</scope>
    <source>
        <strain evidence="16">DSM 12489</strain>
    </source>
</reference>
<dbReference type="FunFam" id="3.30.420.10:FF:000002">
    <property type="entry name" value="Crossover junction endodeoxyribonuclease RuvC"/>
    <property type="match status" value="1"/>
</dbReference>
<dbReference type="EC" id="3.1.21.10" evidence="13 14"/>
<keyword evidence="11 13" id="KW-0234">DNA repair</keyword>
<feature type="active site" evidence="13">
    <location>
        <position position="70"/>
    </location>
</feature>
<keyword evidence="10 13" id="KW-0233">DNA recombination</keyword>
<dbReference type="Pfam" id="PF02075">
    <property type="entry name" value="RuvC"/>
    <property type="match status" value="1"/>
</dbReference>
<proteinExistence type="inferred from homology"/>
<dbReference type="GO" id="GO:0008821">
    <property type="term" value="F:crossover junction DNA endonuclease activity"/>
    <property type="evidence" value="ECO:0007669"/>
    <property type="project" value="UniProtKB-UniRule"/>
</dbReference>
<dbReference type="NCBIfam" id="NF000711">
    <property type="entry name" value="PRK00039.2-1"/>
    <property type="match status" value="1"/>
</dbReference>
<evidence type="ECO:0000256" key="4">
    <source>
        <dbReference type="ARBA" id="ARBA00022723"/>
    </source>
</evidence>
<reference evidence="15" key="3">
    <citation type="submission" date="2023-02" db="EMBL/GenBank/DDBJ databases">
        <title>Proposal of a novel subspecies: Alicyclobacillus hesperidum subspecies aegle.</title>
        <authorList>
            <person name="Goto K."/>
            <person name="Fujii T."/>
            <person name="Yasui K."/>
            <person name="Mochida K."/>
            <person name="Kato-Tanaka Y."/>
            <person name="Morohoshi S."/>
            <person name="An S.Y."/>
            <person name="Kasai H."/>
            <person name="Yokota A."/>
        </authorList>
    </citation>
    <scope>NUCLEOTIDE SEQUENCE</scope>
    <source>
        <strain evidence="15">DSM 12766</strain>
    </source>
</reference>
<evidence type="ECO:0000313" key="16">
    <source>
        <dbReference type="EMBL" id="SDW01554.1"/>
    </source>
</evidence>
<evidence type="ECO:0000256" key="8">
    <source>
        <dbReference type="ARBA" id="ARBA00022842"/>
    </source>
</evidence>
<organism evidence="16 17">
    <name type="scientific">Alicyclobacillus hesperidum</name>
    <dbReference type="NCBI Taxonomy" id="89784"/>
    <lineage>
        <taxon>Bacteria</taxon>
        <taxon>Bacillati</taxon>
        <taxon>Bacillota</taxon>
        <taxon>Bacilli</taxon>
        <taxon>Bacillales</taxon>
        <taxon>Alicyclobacillaceae</taxon>
        <taxon>Alicyclobacillus</taxon>
    </lineage>
</organism>
<dbReference type="GO" id="GO:0000287">
    <property type="term" value="F:magnesium ion binding"/>
    <property type="evidence" value="ECO:0007669"/>
    <property type="project" value="UniProtKB-UniRule"/>
</dbReference>
<dbReference type="PANTHER" id="PTHR30194:SF3">
    <property type="entry name" value="CROSSOVER JUNCTION ENDODEOXYRIBONUCLEASE RUVC"/>
    <property type="match status" value="1"/>
</dbReference>
<evidence type="ECO:0000256" key="12">
    <source>
        <dbReference type="ARBA" id="ARBA00029354"/>
    </source>
</evidence>
<accession>A0A1H2Q4F1</accession>
<evidence type="ECO:0000256" key="3">
    <source>
        <dbReference type="ARBA" id="ARBA00022722"/>
    </source>
</evidence>
<comment type="subunit">
    <text evidence="13">Homodimer which binds Holliday junction (HJ) DNA. The HJ becomes 2-fold symmetrical on binding to RuvC with unstacked arms; it has a different conformation from HJ DNA in complex with RuvA. In the full resolvosome a probable DNA-RuvA(4)-RuvB(12)-RuvC(2) complex forms which resolves the HJ.</text>
</comment>
<feature type="active site" evidence="13">
    <location>
        <position position="143"/>
    </location>
</feature>
<evidence type="ECO:0000313" key="15">
    <source>
        <dbReference type="EMBL" id="GLV12833.1"/>
    </source>
</evidence>
<keyword evidence="17" id="KW-1185">Reference proteome</keyword>
<evidence type="ECO:0000256" key="5">
    <source>
        <dbReference type="ARBA" id="ARBA00022759"/>
    </source>
</evidence>
<dbReference type="PANTHER" id="PTHR30194">
    <property type="entry name" value="CROSSOVER JUNCTION ENDODEOXYRIBONUCLEASE RUVC"/>
    <property type="match status" value="1"/>
</dbReference>
<dbReference type="PROSITE" id="PS01321">
    <property type="entry name" value="RUVC"/>
    <property type="match status" value="1"/>
</dbReference>
<dbReference type="HAMAP" id="MF_00034">
    <property type="entry name" value="RuvC"/>
    <property type="match status" value="1"/>
</dbReference>
<feature type="binding site" evidence="13">
    <location>
        <position position="10"/>
    </location>
    <ligand>
        <name>Mg(2+)</name>
        <dbReference type="ChEBI" id="CHEBI:18420"/>
        <label>1</label>
    </ligand>
</feature>
<evidence type="ECO:0000256" key="1">
    <source>
        <dbReference type="ARBA" id="ARBA00009518"/>
    </source>
</evidence>
<keyword evidence="5 13" id="KW-0255">Endonuclease</keyword>
<dbReference type="GO" id="GO:0006281">
    <property type="term" value="P:DNA repair"/>
    <property type="evidence" value="ECO:0007669"/>
    <property type="project" value="UniProtKB-UniRule"/>
</dbReference>
<dbReference type="InterPro" id="IPR020563">
    <property type="entry name" value="X-over_junc_endoDNase_Mg_BS"/>
</dbReference>
<sequence>MDAERIMGIDPGLARLGYGVIERAGGKLRQIVYGCVETPSHVPLPQRLQQIYQELTVLIDAYRPHVLAVEELFFNRNTTTAFTVGQARGVALLAGANADLAVFEYTPMQVKQAVTGFGRADKQQVQQMVKILLSLSAIPKPDDAADALAVAIAHAHTGPIARFGDAVRERKSTGWHWERRGGR</sequence>
<feature type="binding site" evidence="13">
    <location>
        <position position="70"/>
    </location>
    <ligand>
        <name>Mg(2+)</name>
        <dbReference type="ChEBI" id="CHEBI:18420"/>
        <label>2</label>
    </ligand>
</feature>
<dbReference type="CDD" id="cd16962">
    <property type="entry name" value="RuvC"/>
    <property type="match status" value="1"/>
</dbReference>
<dbReference type="STRING" id="89784.SAMN04489725_10155"/>
<keyword evidence="9 13" id="KW-0238">DNA-binding</keyword>
<evidence type="ECO:0000256" key="13">
    <source>
        <dbReference type="HAMAP-Rule" id="MF_00034"/>
    </source>
</evidence>
<keyword evidence="7 13" id="KW-0378">Hydrolase</keyword>
<dbReference type="InterPro" id="IPR002176">
    <property type="entry name" value="X-over_junc_endoDNase_RuvC"/>
</dbReference>
<dbReference type="SUPFAM" id="SSF53098">
    <property type="entry name" value="Ribonuclease H-like"/>
    <property type="match status" value="1"/>
</dbReference>
<evidence type="ECO:0000313" key="17">
    <source>
        <dbReference type="Proteomes" id="UP000182589"/>
    </source>
</evidence>
<dbReference type="GO" id="GO:0006310">
    <property type="term" value="P:DNA recombination"/>
    <property type="evidence" value="ECO:0007669"/>
    <property type="project" value="UniProtKB-UniRule"/>
</dbReference>
<dbReference type="Gene3D" id="3.30.420.10">
    <property type="entry name" value="Ribonuclease H-like superfamily/Ribonuclease H"/>
    <property type="match status" value="1"/>
</dbReference>